<protein>
    <submittedName>
        <fullName evidence="1">Uncharacterized protein</fullName>
    </submittedName>
</protein>
<gene>
    <name evidence="1" type="ORF">APUU_10703A</name>
</gene>
<dbReference type="EMBL" id="AP024443">
    <property type="protein sequence ID" value="BCS17875.1"/>
    <property type="molecule type" value="Genomic_DNA"/>
</dbReference>
<dbReference type="GeneID" id="64967880"/>
<reference evidence="1" key="2">
    <citation type="submission" date="2021-02" db="EMBL/GenBank/DDBJ databases">
        <title>Aspergillus puulaauensis MK2 genome sequence.</title>
        <authorList>
            <person name="Futagami T."/>
            <person name="Mori K."/>
            <person name="Kadooka C."/>
            <person name="Tanaka T."/>
        </authorList>
    </citation>
    <scope>NUCLEOTIDE SEQUENCE</scope>
    <source>
        <strain evidence="1">MK2</strain>
    </source>
</reference>
<dbReference type="KEGG" id="apuu:APUU_10703A"/>
<dbReference type="Proteomes" id="UP000654913">
    <property type="component" value="Chromosome 1"/>
</dbReference>
<organism evidence="1 2">
    <name type="scientific">Aspergillus puulaauensis</name>
    <dbReference type="NCBI Taxonomy" id="1220207"/>
    <lineage>
        <taxon>Eukaryota</taxon>
        <taxon>Fungi</taxon>
        <taxon>Dikarya</taxon>
        <taxon>Ascomycota</taxon>
        <taxon>Pezizomycotina</taxon>
        <taxon>Eurotiomycetes</taxon>
        <taxon>Eurotiomycetidae</taxon>
        <taxon>Eurotiales</taxon>
        <taxon>Aspergillaceae</taxon>
        <taxon>Aspergillus</taxon>
    </lineage>
</organism>
<dbReference type="RefSeq" id="XP_041550069.1">
    <property type="nucleotide sequence ID" value="XM_041703741.1"/>
</dbReference>
<sequence>MGRQEWTRRGSASIQICRLLRLRSTSLGEAHSPLAKILWVGWAAGRGLASHSHPSPRHSCRVITSHHLMASFLEADEDNVASHNHEICSCTKKGRSLLLLCIYHGQNKIESSQVSGDSTGFHKARTAFTNLGRYEMISDELCRASRFEFLFVVEGVKDAKRFLVSPDPK</sequence>
<keyword evidence="2" id="KW-1185">Reference proteome</keyword>
<accession>A0A7R8AHS0</accession>
<dbReference type="AlphaFoldDB" id="A0A7R8AHS0"/>
<name>A0A7R8AHS0_9EURO</name>
<reference evidence="1" key="1">
    <citation type="submission" date="2021-01" db="EMBL/GenBank/DDBJ databases">
        <authorList>
            <consortium name="Aspergillus puulaauensis MK2 genome sequencing consortium"/>
            <person name="Kazuki M."/>
            <person name="Futagami T."/>
        </authorList>
    </citation>
    <scope>NUCLEOTIDE SEQUENCE</scope>
    <source>
        <strain evidence="1">MK2</strain>
    </source>
</reference>
<evidence type="ECO:0000313" key="2">
    <source>
        <dbReference type="Proteomes" id="UP000654913"/>
    </source>
</evidence>
<evidence type="ECO:0000313" key="1">
    <source>
        <dbReference type="EMBL" id="BCS17875.1"/>
    </source>
</evidence>
<proteinExistence type="predicted"/>